<keyword evidence="1" id="KW-0472">Membrane</keyword>
<reference evidence="3" key="1">
    <citation type="submission" date="2018-04" db="EMBL/GenBank/DDBJ databases">
        <authorList>
            <person name="Lucker S."/>
            <person name="Sakoula D."/>
        </authorList>
    </citation>
    <scope>NUCLEOTIDE SEQUENCE [LARGE SCALE GENOMIC DNA]</scope>
</reference>
<dbReference type="InParanoid" id="A0A330L4Y1"/>
<evidence type="ECO:0000256" key="1">
    <source>
        <dbReference type="SAM" id="Phobius"/>
    </source>
</evidence>
<dbReference type="AlphaFoldDB" id="A0A330L4Y1"/>
<sequence>MTCLDLWGAYSYPIETGTTRFITLLHEGERGPMSFSISKANIGARNLACWMIMFLLFIPGICTGQTVFVEILHIGHENGPPQKEYSEALRRLLRQYGLTVLPPVQTETGGESLPVNPPPDMYVVTKLVLKKSTLSPGAICTGMSAETSGELTVGAYLRDPRGQEIALDDKTSAAQLHQNDIKCNTGDLTASSITLIMDTAMAPIAEQVNALIRQ</sequence>
<evidence type="ECO:0000313" key="3">
    <source>
        <dbReference type="Proteomes" id="UP000248168"/>
    </source>
</evidence>
<accession>A0A330L4Y1</accession>
<dbReference type="RefSeq" id="WP_146216116.1">
    <property type="nucleotide sequence ID" value="NZ_OUNR01000007.1"/>
</dbReference>
<gene>
    <name evidence="2" type="ORF">NITLEN_150003</name>
</gene>
<keyword evidence="1" id="KW-0812">Transmembrane</keyword>
<proteinExistence type="predicted"/>
<protein>
    <submittedName>
        <fullName evidence="2">Uncharacterized protein</fullName>
    </submittedName>
</protein>
<name>A0A330L4Y1_9BACT</name>
<organism evidence="2 3">
    <name type="scientific">Nitrospira lenta</name>
    <dbReference type="NCBI Taxonomy" id="1436998"/>
    <lineage>
        <taxon>Bacteria</taxon>
        <taxon>Pseudomonadati</taxon>
        <taxon>Nitrospirota</taxon>
        <taxon>Nitrospiria</taxon>
        <taxon>Nitrospirales</taxon>
        <taxon>Nitrospiraceae</taxon>
        <taxon>Nitrospira</taxon>
    </lineage>
</organism>
<keyword evidence="3" id="KW-1185">Reference proteome</keyword>
<dbReference type="EMBL" id="OUNR01000007">
    <property type="protein sequence ID" value="SPP64356.1"/>
    <property type="molecule type" value="Genomic_DNA"/>
</dbReference>
<evidence type="ECO:0000313" key="2">
    <source>
        <dbReference type="EMBL" id="SPP64356.1"/>
    </source>
</evidence>
<feature type="transmembrane region" description="Helical" evidence="1">
    <location>
        <begin position="47"/>
        <end position="68"/>
    </location>
</feature>
<dbReference type="Proteomes" id="UP000248168">
    <property type="component" value="Unassembled WGS sequence"/>
</dbReference>
<keyword evidence="1" id="KW-1133">Transmembrane helix</keyword>